<name>A0A7S7NMP9_PALFE</name>
<feature type="domain" description="VWFA" evidence="1">
    <location>
        <begin position="100"/>
        <end position="275"/>
    </location>
</feature>
<dbReference type="RefSeq" id="WP_194448100.1">
    <property type="nucleotide sequence ID" value="NZ_CP063849.1"/>
</dbReference>
<dbReference type="SMART" id="SM00327">
    <property type="entry name" value="VWA"/>
    <property type="match status" value="1"/>
</dbReference>
<protein>
    <submittedName>
        <fullName evidence="2">VWA domain-containing protein</fullName>
    </submittedName>
</protein>
<dbReference type="NCBIfam" id="TIGR03436">
    <property type="entry name" value="acidobact_VWFA"/>
    <property type="match status" value="1"/>
</dbReference>
<accession>A0A7S7NMP9</accession>
<dbReference type="KEGG" id="pfer:IRI77_27030"/>
<evidence type="ECO:0000313" key="3">
    <source>
        <dbReference type="Proteomes" id="UP000593892"/>
    </source>
</evidence>
<reference evidence="2 3" key="1">
    <citation type="submission" date="2020-10" db="EMBL/GenBank/DDBJ databases">
        <title>Complete genome sequence of Paludibaculum fermentans P105T, a facultatively anaerobic acidobacterium capable of dissimilatory Fe(III) reduction.</title>
        <authorList>
            <person name="Dedysh S.N."/>
            <person name="Beletsky A.V."/>
            <person name="Kulichevskaya I.S."/>
            <person name="Mardanov A.V."/>
            <person name="Ravin N.V."/>
        </authorList>
    </citation>
    <scope>NUCLEOTIDE SEQUENCE [LARGE SCALE GENOMIC DNA]</scope>
    <source>
        <strain evidence="2 3">P105</strain>
    </source>
</reference>
<gene>
    <name evidence="2" type="ORF">IRI77_27030</name>
</gene>
<dbReference type="PROSITE" id="PS50234">
    <property type="entry name" value="VWFA"/>
    <property type="match status" value="1"/>
</dbReference>
<dbReference type="InterPro" id="IPR017802">
    <property type="entry name" value="VWFA-rel_acidobac-type"/>
</dbReference>
<evidence type="ECO:0000259" key="1">
    <source>
        <dbReference type="PROSITE" id="PS50234"/>
    </source>
</evidence>
<dbReference type="Proteomes" id="UP000593892">
    <property type="component" value="Chromosome"/>
</dbReference>
<dbReference type="InterPro" id="IPR036465">
    <property type="entry name" value="vWFA_dom_sf"/>
</dbReference>
<dbReference type="SUPFAM" id="SSF53300">
    <property type="entry name" value="vWA-like"/>
    <property type="match status" value="1"/>
</dbReference>
<evidence type="ECO:0000313" key="2">
    <source>
        <dbReference type="EMBL" id="QOY86431.1"/>
    </source>
</evidence>
<sequence>MTSLPPNQQPHVLLRDLARLLLLFVCFGTGASPRTHSLPGSQPADPYRISVDVDLVVLQATVRDRDGRFAPDLRQQDFLVYEDGVPQAIRLFRREDIPVTVGLVVDHSGSMQEKLNHVIAAARTFVRSSNQEDRMFVVNFNEFVTLGLPPSIRFTSRLDQLESAILRAPVNGQTALYDALSVALERLQSSDRDKKILLVISDGGDNASHLKLPAILKTAGRSNALVYTIGIFDEGDPDKNPGVLRQLARATGGDAFFPEHMAEVVTICEQIAHEIRNQYTLGYVSTNPVQNGAYRNIRVVAKSAAYGKLSVRARSGYLARGEPQTVTPGKAK</sequence>
<dbReference type="Pfam" id="PF00092">
    <property type="entry name" value="VWA"/>
    <property type="match status" value="1"/>
</dbReference>
<dbReference type="AlphaFoldDB" id="A0A7S7NMP9"/>
<dbReference type="InterPro" id="IPR002035">
    <property type="entry name" value="VWF_A"/>
</dbReference>
<organism evidence="2 3">
    <name type="scientific">Paludibaculum fermentans</name>
    <dbReference type="NCBI Taxonomy" id="1473598"/>
    <lineage>
        <taxon>Bacteria</taxon>
        <taxon>Pseudomonadati</taxon>
        <taxon>Acidobacteriota</taxon>
        <taxon>Terriglobia</taxon>
        <taxon>Bryobacterales</taxon>
        <taxon>Bryobacteraceae</taxon>
        <taxon>Paludibaculum</taxon>
    </lineage>
</organism>
<dbReference type="CDD" id="cd00198">
    <property type="entry name" value="vWFA"/>
    <property type="match status" value="1"/>
</dbReference>
<dbReference type="EMBL" id="CP063849">
    <property type="protein sequence ID" value="QOY86431.1"/>
    <property type="molecule type" value="Genomic_DNA"/>
</dbReference>
<dbReference type="Gene3D" id="3.40.50.410">
    <property type="entry name" value="von Willebrand factor, type A domain"/>
    <property type="match status" value="1"/>
</dbReference>
<keyword evidence="3" id="KW-1185">Reference proteome</keyword>
<proteinExistence type="predicted"/>